<feature type="binding site" evidence="10">
    <location>
        <begin position="17"/>
        <end position="19"/>
    </location>
    <ligand>
        <name>UDP-N-acetyl-alpha-D-glucosamine</name>
        <dbReference type="ChEBI" id="CHEBI:57705"/>
    </ligand>
</feature>
<evidence type="ECO:0000313" key="13">
    <source>
        <dbReference type="EMBL" id="VBB47193.1"/>
    </source>
</evidence>
<dbReference type="NCBIfam" id="TIGR01133">
    <property type="entry name" value="murG"/>
    <property type="match status" value="1"/>
</dbReference>
<comment type="similarity">
    <text evidence="10">Belongs to the glycosyltransferase 28 family. MurG subfamily.</text>
</comment>
<dbReference type="GO" id="GO:0005975">
    <property type="term" value="P:carbohydrate metabolic process"/>
    <property type="evidence" value="ECO:0007669"/>
    <property type="project" value="InterPro"/>
</dbReference>
<dbReference type="GO" id="GO:0050511">
    <property type="term" value="F:undecaprenyldiphospho-muramoylpentapeptide beta-N-acetylglucosaminyltransferase activity"/>
    <property type="evidence" value="ECO:0007669"/>
    <property type="project" value="UniProtKB-UniRule"/>
</dbReference>
<comment type="function">
    <text evidence="10">Cell wall formation. Catalyzes the transfer of a GlcNAc subunit on undecaprenyl-pyrophosphoryl-MurNAc-pentapeptide (lipid intermediate I) to form undecaprenyl-pyrophosphoryl-MurNAc-(pentapeptide)GlcNAc (lipid intermediate II).</text>
</comment>
<feature type="binding site" evidence="10">
    <location>
        <position position="252"/>
    </location>
    <ligand>
        <name>UDP-N-acetyl-alpha-D-glucosamine</name>
        <dbReference type="ChEBI" id="CHEBI:57705"/>
    </ligand>
</feature>
<evidence type="ECO:0000256" key="5">
    <source>
        <dbReference type="ARBA" id="ARBA00022960"/>
    </source>
</evidence>
<feature type="domain" description="Glycosyltransferase family 28 N-terminal" evidence="11">
    <location>
        <begin position="10"/>
        <end position="150"/>
    </location>
</feature>
<dbReference type="GO" id="GO:0071555">
    <property type="term" value="P:cell wall organization"/>
    <property type="evidence" value="ECO:0007669"/>
    <property type="project" value="UniProtKB-KW"/>
</dbReference>
<dbReference type="EC" id="2.4.1.227" evidence="10"/>
<name>A0A653AGL1_UNCDX</name>
<keyword evidence="6 10" id="KW-0573">Peptidoglycan synthesis</keyword>
<dbReference type="GO" id="GO:0051301">
    <property type="term" value="P:cell division"/>
    <property type="evidence" value="ECO:0007669"/>
    <property type="project" value="UniProtKB-KW"/>
</dbReference>
<dbReference type="GO" id="GO:0008360">
    <property type="term" value="P:regulation of cell shape"/>
    <property type="evidence" value="ECO:0007669"/>
    <property type="project" value="UniProtKB-KW"/>
</dbReference>
<keyword evidence="7 10" id="KW-0472">Membrane</keyword>
<keyword evidence="3 10" id="KW-0328">Glycosyltransferase</keyword>
<keyword evidence="4 10" id="KW-0808">Transferase</keyword>
<keyword evidence="9 10" id="KW-0961">Cell wall biogenesis/degradation</keyword>
<feature type="binding site" evidence="10">
    <location>
        <position position="172"/>
    </location>
    <ligand>
        <name>UDP-N-acetyl-alpha-D-glucosamine</name>
        <dbReference type="ChEBI" id="CHEBI:57705"/>
    </ligand>
</feature>
<dbReference type="HAMAP" id="MF_00033">
    <property type="entry name" value="MurG"/>
    <property type="match status" value="1"/>
</dbReference>
<dbReference type="Pfam" id="PF03033">
    <property type="entry name" value="Glyco_transf_28"/>
    <property type="match status" value="1"/>
</dbReference>
<feature type="domain" description="Glycosyl transferase family 28 C-terminal" evidence="12">
    <location>
        <begin position="190"/>
        <end position="354"/>
    </location>
</feature>
<keyword evidence="1 10" id="KW-1003">Cell membrane</keyword>
<evidence type="ECO:0000259" key="11">
    <source>
        <dbReference type="Pfam" id="PF03033"/>
    </source>
</evidence>
<feature type="binding site" evidence="10">
    <location>
        <position position="297"/>
    </location>
    <ligand>
        <name>UDP-N-acetyl-alpha-D-glucosamine</name>
        <dbReference type="ChEBI" id="CHEBI:57705"/>
    </ligand>
</feature>
<dbReference type="Gene3D" id="3.40.50.2000">
    <property type="entry name" value="Glycogen Phosphorylase B"/>
    <property type="match status" value="2"/>
</dbReference>
<evidence type="ECO:0000256" key="6">
    <source>
        <dbReference type="ARBA" id="ARBA00022984"/>
    </source>
</evidence>
<dbReference type="UniPathway" id="UPA00219"/>
<comment type="pathway">
    <text evidence="10">Cell wall biogenesis; peptidoglycan biosynthesis.</text>
</comment>
<evidence type="ECO:0000256" key="9">
    <source>
        <dbReference type="ARBA" id="ARBA00023316"/>
    </source>
</evidence>
<dbReference type="PANTHER" id="PTHR21015">
    <property type="entry name" value="UDP-N-ACETYLGLUCOSAMINE--N-ACETYLMURAMYL-(PENTAPEPTIDE) PYROPHOSPHORYL-UNDECAPRENOL N-ACETYLGLUCOSAMINE TRANSFERASE 1"/>
    <property type="match status" value="1"/>
</dbReference>
<dbReference type="CDD" id="cd03785">
    <property type="entry name" value="GT28_MurG"/>
    <property type="match status" value="1"/>
</dbReference>
<comment type="caution">
    <text evidence="10">Lacks conserved residue(s) required for the propagation of feature annotation.</text>
</comment>
<keyword evidence="5 10" id="KW-0133">Cell shape</keyword>
<organism evidence="13">
    <name type="scientific">Uncultured Desulfatiglans sp</name>
    <dbReference type="NCBI Taxonomy" id="1748965"/>
    <lineage>
        <taxon>Bacteria</taxon>
        <taxon>Pseudomonadati</taxon>
        <taxon>Thermodesulfobacteriota</taxon>
        <taxon>Desulfobacteria</taxon>
        <taxon>Desulfatiglandales</taxon>
        <taxon>Desulfatiglandaceae</taxon>
        <taxon>Desulfatiglans</taxon>
        <taxon>environmental samples</taxon>
    </lineage>
</organism>
<evidence type="ECO:0000256" key="8">
    <source>
        <dbReference type="ARBA" id="ARBA00023306"/>
    </source>
</evidence>
<accession>A0A653AGL1</accession>
<dbReference type="SUPFAM" id="SSF53756">
    <property type="entry name" value="UDP-Glycosyltransferase/glycogen phosphorylase"/>
    <property type="match status" value="1"/>
</dbReference>
<dbReference type="InterPro" id="IPR007235">
    <property type="entry name" value="Glyco_trans_28_C"/>
</dbReference>
<protein>
    <recommendedName>
        <fullName evidence="10">UDP-N-acetylglucosamine--N-acetylmuramyl-(pentapeptide) pyrophosphoryl-undecaprenol N-acetylglucosamine transferase</fullName>
        <ecNumber evidence="10">2.4.1.227</ecNumber>
    </recommendedName>
    <alternativeName>
        <fullName evidence="10">Undecaprenyl-PP-MurNAc-pentapeptide-UDPGlcNAc GlcNAc transferase</fullName>
    </alternativeName>
</protein>
<evidence type="ECO:0000259" key="12">
    <source>
        <dbReference type="Pfam" id="PF04101"/>
    </source>
</evidence>
<feature type="binding site" evidence="10">
    <location>
        <position position="131"/>
    </location>
    <ligand>
        <name>UDP-N-acetyl-alpha-D-glucosamine</name>
        <dbReference type="ChEBI" id="CHEBI:57705"/>
    </ligand>
</feature>
<sequence>MRSIENTPRFIIAGGGTGGHLFPGIAVAEEIRVRIPGAVTVFIISHRPMEAEILARHGEATRSIDIEGLQGRGWRRKFSSAAMVPRSILQCRAILTECQPTAVIGMGGYSAGPACLAARWMGIPTAIHEQNSFPGLTNRWLSRVVDRVYISFEESRPYLKGDRIVLTGNPVRKEILAVRGKEPAAGSPFTLLVVGGSQGAKAINEVMIPAVASLVQNGRAFRIIHQTGKDDFESVQRGYRAHGVPAEVFPFIDDMAGAYAEAHLVIGRAGATTVFELAAAGKPSVLVPYPYAANNHQESNALSLVHAGGALMIRQSELTGGKLAGVISDLAAHPERLDEMRRNVALLSRPDAAAAIVNGILQCAEERGSLRS</sequence>
<evidence type="ECO:0000256" key="1">
    <source>
        <dbReference type="ARBA" id="ARBA00022475"/>
    </source>
</evidence>
<evidence type="ECO:0000256" key="3">
    <source>
        <dbReference type="ARBA" id="ARBA00022676"/>
    </source>
</evidence>
<reference evidence="13" key="1">
    <citation type="submission" date="2018-07" db="EMBL/GenBank/DDBJ databases">
        <authorList>
            <consortium name="Genoscope - CEA"/>
            <person name="William W."/>
        </authorList>
    </citation>
    <scope>NUCLEOTIDE SEQUENCE</scope>
    <source>
        <strain evidence="13">IK1</strain>
    </source>
</reference>
<feature type="binding site" evidence="10">
    <location>
        <position position="197"/>
    </location>
    <ligand>
        <name>UDP-N-acetyl-alpha-D-glucosamine</name>
        <dbReference type="ChEBI" id="CHEBI:57705"/>
    </ligand>
</feature>
<dbReference type="GO" id="GO:0005886">
    <property type="term" value="C:plasma membrane"/>
    <property type="evidence" value="ECO:0007669"/>
    <property type="project" value="UniProtKB-SubCell"/>
</dbReference>
<evidence type="ECO:0000256" key="10">
    <source>
        <dbReference type="HAMAP-Rule" id="MF_00033"/>
    </source>
</evidence>
<dbReference type="InterPro" id="IPR006009">
    <property type="entry name" value="GlcNAc_MurG"/>
</dbReference>
<comment type="catalytic activity">
    <reaction evidence="10">
        <text>di-trans,octa-cis-undecaprenyl diphospho-N-acetyl-alpha-D-muramoyl-L-alanyl-D-glutamyl-meso-2,6-diaminopimeloyl-D-alanyl-D-alanine + UDP-N-acetyl-alpha-D-glucosamine = di-trans,octa-cis-undecaprenyl diphospho-[N-acetyl-alpha-D-glucosaminyl-(1-&gt;4)]-N-acetyl-alpha-D-muramoyl-L-alanyl-D-glutamyl-meso-2,6-diaminopimeloyl-D-alanyl-D-alanine + UDP + H(+)</text>
        <dbReference type="Rhea" id="RHEA:31227"/>
        <dbReference type="ChEBI" id="CHEBI:15378"/>
        <dbReference type="ChEBI" id="CHEBI:57705"/>
        <dbReference type="ChEBI" id="CHEBI:58223"/>
        <dbReference type="ChEBI" id="CHEBI:61387"/>
        <dbReference type="ChEBI" id="CHEBI:61388"/>
        <dbReference type="EC" id="2.4.1.227"/>
    </reaction>
</comment>
<dbReference type="InterPro" id="IPR004276">
    <property type="entry name" value="GlycoTrans_28_N"/>
</dbReference>
<dbReference type="PANTHER" id="PTHR21015:SF22">
    <property type="entry name" value="GLYCOSYLTRANSFERASE"/>
    <property type="match status" value="1"/>
</dbReference>
<evidence type="ECO:0000256" key="2">
    <source>
        <dbReference type="ARBA" id="ARBA00022618"/>
    </source>
</evidence>
<evidence type="ECO:0000256" key="7">
    <source>
        <dbReference type="ARBA" id="ARBA00023136"/>
    </source>
</evidence>
<dbReference type="Pfam" id="PF04101">
    <property type="entry name" value="Glyco_tran_28_C"/>
    <property type="match status" value="1"/>
</dbReference>
<gene>
    <name evidence="10 13" type="primary">murG</name>
    <name evidence="13" type="ORF">TRIP_B50183</name>
</gene>
<dbReference type="AlphaFoldDB" id="A0A653AGL1"/>
<keyword evidence="8 10" id="KW-0131">Cell cycle</keyword>
<dbReference type="GO" id="GO:0051991">
    <property type="term" value="F:UDP-N-acetyl-D-glucosamine:N-acetylmuramoyl-L-alanyl-D-glutamyl-meso-2,6-diaminopimelyl-D-alanyl-D-alanine-diphosphoundecaprenol 4-beta-N-acetylglucosaminlytransferase activity"/>
    <property type="evidence" value="ECO:0007669"/>
    <property type="project" value="RHEA"/>
</dbReference>
<proteinExistence type="inferred from homology"/>
<dbReference type="EMBL" id="UPXX01000032">
    <property type="protein sequence ID" value="VBB47193.1"/>
    <property type="molecule type" value="Genomic_DNA"/>
</dbReference>
<dbReference type="GO" id="GO:0009252">
    <property type="term" value="P:peptidoglycan biosynthetic process"/>
    <property type="evidence" value="ECO:0007669"/>
    <property type="project" value="UniProtKB-UniRule"/>
</dbReference>
<evidence type="ECO:0000256" key="4">
    <source>
        <dbReference type="ARBA" id="ARBA00022679"/>
    </source>
</evidence>
<comment type="subcellular location">
    <subcellularLocation>
        <location evidence="10">Cell membrane</location>
        <topology evidence="10">Peripheral membrane protein</topology>
        <orientation evidence="10">Cytoplasmic side</orientation>
    </subcellularLocation>
</comment>
<keyword evidence="2 10" id="KW-0132">Cell division</keyword>